<sequence>MGSDGSSPAAAAAAPGDDSAAYDSPGRGCRLRRHHLGLKLPTWRRNAEFSTLQKITCGFLALEEQEKVSDSGYWLWNFF</sequence>
<reference evidence="2 3" key="1">
    <citation type="submission" date="2016-02" db="EMBL/GenBank/DDBJ databases">
        <title>Band-tailed pigeon sequencing and assembly.</title>
        <authorList>
            <person name="Soares A.E."/>
            <person name="Novak B.J."/>
            <person name="Rice E.S."/>
            <person name="O'Connell B."/>
            <person name="Chang D."/>
            <person name="Weber S."/>
            <person name="Shapiro B."/>
        </authorList>
    </citation>
    <scope>NUCLEOTIDE SEQUENCE [LARGE SCALE GENOMIC DNA]</scope>
    <source>
        <strain evidence="2">BTP2013</strain>
        <tissue evidence="2">Blood</tissue>
    </source>
</reference>
<evidence type="ECO:0000313" key="3">
    <source>
        <dbReference type="Proteomes" id="UP000190648"/>
    </source>
</evidence>
<dbReference type="EMBL" id="LSYS01006159">
    <property type="protein sequence ID" value="OPJ76022.1"/>
    <property type="molecule type" value="Genomic_DNA"/>
</dbReference>
<keyword evidence="3" id="KW-1185">Reference proteome</keyword>
<proteinExistence type="predicted"/>
<dbReference type="AlphaFoldDB" id="A0A1V4JUZ9"/>
<accession>A0A1V4JUZ9</accession>
<evidence type="ECO:0000256" key="1">
    <source>
        <dbReference type="SAM" id="MobiDB-lite"/>
    </source>
</evidence>
<feature type="region of interest" description="Disordered" evidence="1">
    <location>
        <begin position="1"/>
        <end position="25"/>
    </location>
</feature>
<evidence type="ECO:0000313" key="2">
    <source>
        <dbReference type="EMBL" id="OPJ76022.1"/>
    </source>
</evidence>
<protein>
    <submittedName>
        <fullName evidence="2">Uncharacterized protein</fullName>
    </submittedName>
</protein>
<organism evidence="2 3">
    <name type="scientific">Patagioenas fasciata monilis</name>
    <dbReference type="NCBI Taxonomy" id="372326"/>
    <lineage>
        <taxon>Eukaryota</taxon>
        <taxon>Metazoa</taxon>
        <taxon>Chordata</taxon>
        <taxon>Craniata</taxon>
        <taxon>Vertebrata</taxon>
        <taxon>Euteleostomi</taxon>
        <taxon>Archelosauria</taxon>
        <taxon>Archosauria</taxon>
        <taxon>Dinosauria</taxon>
        <taxon>Saurischia</taxon>
        <taxon>Theropoda</taxon>
        <taxon>Coelurosauria</taxon>
        <taxon>Aves</taxon>
        <taxon>Neognathae</taxon>
        <taxon>Neoaves</taxon>
        <taxon>Columbimorphae</taxon>
        <taxon>Columbiformes</taxon>
        <taxon>Columbidae</taxon>
        <taxon>Patagioenas</taxon>
    </lineage>
</organism>
<gene>
    <name evidence="2" type="ORF">AV530_012125</name>
</gene>
<name>A0A1V4JUZ9_PATFA</name>
<dbReference type="Proteomes" id="UP000190648">
    <property type="component" value="Unassembled WGS sequence"/>
</dbReference>
<comment type="caution">
    <text evidence="2">The sequence shown here is derived from an EMBL/GenBank/DDBJ whole genome shotgun (WGS) entry which is preliminary data.</text>
</comment>